<dbReference type="Proteomes" id="UP000277204">
    <property type="component" value="Unassembled WGS sequence"/>
</dbReference>
<gene>
    <name evidence="2" type="ORF">SMRZ_LOCUS8652</name>
</gene>
<feature type="compositionally biased region" description="Basic and acidic residues" evidence="1">
    <location>
        <begin position="33"/>
        <end position="44"/>
    </location>
</feature>
<evidence type="ECO:0000256" key="1">
    <source>
        <dbReference type="SAM" id="MobiDB-lite"/>
    </source>
</evidence>
<keyword evidence="3" id="KW-1185">Reference proteome</keyword>
<sequence length="181" mass="20357">NLTEPAGSDENLTSGDTPEVLGEGCKDQNPNDDNEKQADQESEKSLVITEDISKIEVPEVSKSQEDNKLITHDINCDWTDKFSVKTSHVWEQIKKDFNEVVHSVSEPKDVVYRTAFSVRDRITAAANTVKNLNPNEFLLPDNESETDQQFTKTENIVDDGKSRALYNYSEIDLCVVDSCNN</sequence>
<proteinExistence type="predicted"/>
<dbReference type="AlphaFoldDB" id="A0A183LXX7"/>
<feature type="non-terminal residue" evidence="2">
    <location>
        <position position="1"/>
    </location>
</feature>
<evidence type="ECO:0000313" key="2">
    <source>
        <dbReference type="EMBL" id="VDO82595.1"/>
    </source>
</evidence>
<dbReference type="EMBL" id="UZAI01003833">
    <property type="protein sequence ID" value="VDO82595.1"/>
    <property type="molecule type" value="Genomic_DNA"/>
</dbReference>
<feature type="region of interest" description="Disordered" evidence="1">
    <location>
        <begin position="1"/>
        <end position="50"/>
    </location>
</feature>
<protein>
    <submittedName>
        <fullName evidence="2">Uncharacterized protein</fullName>
    </submittedName>
</protein>
<reference evidence="2 3" key="1">
    <citation type="submission" date="2018-11" db="EMBL/GenBank/DDBJ databases">
        <authorList>
            <consortium name="Pathogen Informatics"/>
        </authorList>
    </citation>
    <scope>NUCLEOTIDE SEQUENCE [LARGE SCALE GENOMIC DNA]</scope>
    <source>
        <strain evidence="2 3">Zambia</strain>
    </source>
</reference>
<accession>A0A183LXX7</accession>
<name>A0A183LXX7_9TREM</name>
<evidence type="ECO:0000313" key="3">
    <source>
        <dbReference type="Proteomes" id="UP000277204"/>
    </source>
</evidence>
<organism evidence="2 3">
    <name type="scientific">Schistosoma margrebowiei</name>
    <dbReference type="NCBI Taxonomy" id="48269"/>
    <lineage>
        <taxon>Eukaryota</taxon>
        <taxon>Metazoa</taxon>
        <taxon>Spiralia</taxon>
        <taxon>Lophotrochozoa</taxon>
        <taxon>Platyhelminthes</taxon>
        <taxon>Trematoda</taxon>
        <taxon>Digenea</taxon>
        <taxon>Strigeidida</taxon>
        <taxon>Schistosomatoidea</taxon>
        <taxon>Schistosomatidae</taxon>
        <taxon>Schistosoma</taxon>
    </lineage>
</organism>